<feature type="region of interest" description="Disordered" evidence="1">
    <location>
        <begin position="1"/>
        <end position="40"/>
    </location>
</feature>
<comment type="caution">
    <text evidence="2">The sequence shown here is derived from an EMBL/GenBank/DDBJ whole genome shotgun (WGS) entry which is preliminary data.</text>
</comment>
<organism evidence="2 3">
    <name type="scientific">Dryococelus australis</name>
    <dbReference type="NCBI Taxonomy" id="614101"/>
    <lineage>
        <taxon>Eukaryota</taxon>
        <taxon>Metazoa</taxon>
        <taxon>Ecdysozoa</taxon>
        <taxon>Arthropoda</taxon>
        <taxon>Hexapoda</taxon>
        <taxon>Insecta</taxon>
        <taxon>Pterygota</taxon>
        <taxon>Neoptera</taxon>
        <taxon>Polyneoptera</taxon>
        <taxon>Phasmatodea</taxon>
        <taxon>Verophasmatodea</taxon>
        <taxon>Anareolatae</taxon>
        <taxon>Phasmatidae</taxon>
        <taxon>Eurycanthinae</taxon>
        <taxon>Dryococelus</taxon>
    </lineage>
</organism>
<feature type="region of interest" description="Disordered" evidence="1">
    <location>
        <begin position="188"/>
        <end position="246"/>
    </location>
</feature>
<dbReference type="Proteomes" id="UP001159363">
    <property type="component" value="Chromosome 2"/>
</dbReference>
<evidence type="ECO:0000313" key="3">
    <source>
        <dbReference type="Proteomes" id="UP001159363"/>
    </source>
</evidence>
<feature type="compositionally biased region" description="Basic and acidic residues" evidence="1">
    <location>
        <begin position="188"/>
        <end position="198"/>
    </location>
</feature>
<dbReference type="EMBL" id="JARBHB010000002">
    <property type="protein sequence ID" value="KAJ8894236.1"/>
    <property type="molecule type" value="Genomic_DNA"/>
</dbReference>
<evidence type="ECO:0000256" key="1">
    <source>
        <dbReference type="SAM" id="MobiDB-lite"/>
    </source>
</evidence>
<keyword evidence="3" id="KW-1185">Reference proteome</keyword>
<proteinExistence type="predicted"/>
<evidence type="ECO:0000313" key="2">
    <source>
        <dbReference type="EMBL" id="KAJ8894236.1"/>
    </source>
</evidence>
<sequence length="246" mass="27231">MACLGFEPRTSRTPDPLTASRAGMQGRGETGYPRENPSTSGIARLDYHLRKILAGDSTRFAFAGGEQTNRLDTVAPKWRGGFTNSPIGYAGLRERALCLIGYCLMRKVPYWLDCWLASGLRGADWRTAFPTFCWLVMPFCWLCSSIGWEVWRQRLAESPTAYLRSWMGGGSQGEPMRVTEVSMEWRRNGGRGEREFPQKARLPAASSGTIPTCENPGVARPGIEPNSPGWEASSLTAQPPRPQSPL</sequence>
<name>A0ABQ9IC49_9NEOP</name>
<protein>
    <submittedName>
        <fullName evidence="2">Uncharacterized protein</fullName>
    </submittedName>
</protein>
<accession>A0ABQ9IC49</accession>
<reference evidence="2 3" key="1">
    <citation type="submission" date="2023-02" db="EMBL/GenBank/DDBJ databases">
        <title>LHISI_Scaffold_Assembly.</title>
        <authorList>
            <person name="Stuart O.P."/>
            <person name="Cleave R."/>
            <person name="Magrath M.J.L."/>
            <person name="Mikheyev A.S."/>
        </authorList>
    </citation>
    <scope>NUCLEOTIDE SEQUENCE [LARGE SCALE GENOMIC DNA]</scope>
    <source>
        <strain evidence="2">Daus_M_001</strain>
        <tissue evidence="2">Leg muscle</tissue>
    </source>
</reference>
<gene>
    <name evidence="2" type="ORF">PR048_006848</name>
</gene>